<protein>
    <submittedName>
        <fullName evidence="6">Uncharacterized protein LOC100177894</fullName>
    </submittedName>
</protein>
<feature type="domain" description="RRM" evidence="5">
    <location>
        <begin position="262"/>
        <end position="337"/>
    </location>
</feature>
<dbReference type="FunFam" id="3.30.70.330:FF:000037">
    <property type="entry name" value="RNA-binding protein with multiple splicing 2"/>
    <property type="match status" value="1"/>
</dbReference>
<dbReference type="InterPro" id="IPR012677">
    <property type="entry name" value="Nucleotide-bd_a/b_plait_sf"/>
</dbReference>
<organism evidence="6">
    <name type="scientific">Phallusia mammillata</name>
    <dbReference type="NCBI Taxonomy" id="59560"/>
    <lineage>
        <taxon>Eukaryota</taxon>
        <taxon>Metazoa</taxon>
        <taxon>Chordata</taxon>
        <taxon>Tunicata</taxon>
        <taxon>Ascidiacea</taxon>
        <taxon>Phlebobranchia</taxon>
        <taxon>Ascidiidae</taxon>
        <taxon>Phallusia</taxon>
    </lineage>
</organism>
<dbReference type="SUPFAM" id="SSF54928">
    <property type="entry name" value="RNA-binding domain, RBD"/>
    <property type="match status" value="1"/>
</dbReference>
<dbReference type="InterPro" id="IPR035979">
    <property type="entry name" value="RBD_domain_sf"/>
</dbReference>
<proteinExistence type="evidence at transcript level"/>
<comment type="subcellular location">
    <subcellularLocation>
        <location evidence="1">Nucleus</location>
    </subcellularLocation>
</comment>
<reference evidence="6" key="1">
    <citation type="submission" date="2020-04" db="EMBL/GenBank/DDBJ databases">
        <authorList>
            <person name="Neveu A P."/>
        </authorList>
    </citation>
    <scope>NUCLEOTIDE SEQUENCE</scope>
    <source>
        <tissue evidence="6">Whole embryo</tissue>
    </source>
</reference>
<dbReference type="GO" id="GO:0005634">
    <property type="term" value="C:nucleus"/>
    <property type="evidence" value="ECO:0007669"/>
    <property type="project" value="UniProtKB-SubCell"/>
</dbReference>
<dbReference type="GO" id="GO:0003723">
    <property type="term" value="F:RNA binding"/>
    <property type="evidence" value="ECO:0007669"/>
    <property type="project" value="UniProtKB-UniRule"/>
</dbReference>
<evidence type="ECO:0000256" key="1">
    <source>
        <dbReference type="ARBA" id="ARBA00004123"/>
    </source>
</evidence>
<dbReference type="InterPro" id="IPR000504">
    <property type="entry name" value="RRM_dom"/>
</dbReference>
<evidence type="ECO:0000256" key="3">
    <source>
        <dbReference type="ARBA" id="ARBA00023242"/>
    </source>
</evidence>
<dbReference type="SMART" id="SM00360">
    <property type="entry name" value="RRM"/>
    <property type="match status" value="2"/>
</dbReference>
<dbReference type="Pfam" id="PF00076">
    <property type="entry name" value="RRM_1"/>
    <property type="match status" value="2"/>
</dbReference>
<name>A0A6F9DGT1_9ASCI</name>
<dbReference type="PROSITE" id="PS50102">
    <property type="entry name" value="RRM"/>
    <property type="match status" value="2"/>
</dbReference>
<evidence type="ECO:0000259" key="5">
    <source>
        <dbReference type="PROSITE" id="PS50102"/>
    </source>
</evidence>
<keyword evidence="3" id="KW-0539">Nucleus</keyword>
<keyword evidence="2 4" id="KW-0694">RNA-binding</keyword>
<gene>
    <name evidence="6" type="primary">LOC100177894</name>
</gene>
<dbReference type="PANTHER" id="PTHR10501">
    <property type="entry name" value="U1 SMALL NUCLEAR RIBONUCLEOPROTEIN A/U2 SMALL NUCLEAR RIBONUCLEOPROTEIN B"/>
    <property type="match status" value="1"/>
</dbReference>
<dbReference type="EMBL" id="LR786549">
    <property type="protein sequence ID" value="CAB3262036.1"/>
    <property type="molecule type" value="mRNA"/>
</dbReference>
<accession>A0A6F9DGT1</accession>
<evidence type="ECO:0000256" key="4">
    <source>
        <dbReference type="PROSITE-ProRule" id="PRU00176"/>
    </source>
</evidence>
<evidence type="ECO:0000313" key="6">
    <source>
        <dbReference type="EMBL" id="CAB3262036.1"/>
    </source>
</evidence>
<feature type="domain" description="RRM" evidence="5">
    <location>
        <begin position="70"/>
        <end position="152"/>
    </location>
</feature>
<evidence type="ECO:0000256" key="2">
    <source>
        <dbReference type="ARBA" id="ARBA00022884"/>
    </source>
</evidence>
<dbReference type="Gene3D" id="3.30.70.330">
    <property type="match status" value="2"/>
</dbReference>
<sequence length="344" mass="37558">MKAEVEALLPKTEPRKRKAQVLSFSSHSNSSQVQGGYFWNAKSLKSDCDATKMMNADANNNQADKEEEVRTLFVSGLPADAKKRELYLLFRGFSGYEGSIIRTTTKPGKAPVPVGFVTFDSRNEADEAKNALQGIKFDPELPHTLRLEFAKANTKVKLRPSSPPQDLANQIIGYFPSQYSSAGILPTELWPQQLASYSDLIQSHPTHTHLPAPVQVTPTFHHIAPSPHHGAILTHLAGAPLFNLAASGTTMPCAPTPSSATSCLLITNIGPSTTEKEIKDIFSRFHGFVRAKLINRTGILCAVVEFADVSTASFALHSLQGTRLTDRSSMRIEFARAVPDLNGY</sequence>
<dbReference type="AlphaFoldDB" id="A0A6F9DGT1"/>